<gene>
    <name evidence="2" type="ORF">GCM10011346_19090</name>
</gene>
<feature type="compositionally biased region" description="Basic and acidic residues" evidence="1">
    <location>
        <begin position="51"/>
        <end position="61"/>
    </location>
</feature>
<evidence type="ECO:0000256" key="1">
    <source>
        <dbReference type="SAM" id="MobiDB-lite"/>
    </source>
</evidence>
<feature type="compositionally biased region" description="Polar residues" evidence="1">
    <location>
        <begin position="39"/>
        <end position="50"/>
    </location>
</feature>
<reference evidence="3" key="1">
    <citation type="journal article" date="2019" name="Int. J. Syst. Evol. Microbiol.">
        <title>The Global Catalogue of Microorganisms (GCM) 10K type strain sequencing project: providing services to taxonomists for standard genome sequencing and annotation.</title>
        <authorList>
            <consortium name="The Broad Institute Genomics Platform"/>
            <consortium name="The Broad Institute Genome Sequencing Center for Infectious Disease"/>
            <person name="Wu L."/>
            <person name="Ma J."/>
        </authorList>
    </citation>
    <scope>NUCLEOTIDE SEQUENCE [LARGE SCALE GENOMIC DNA]</scope>
    <source>
        <strain evidence="3">CGMCC 1.7693</strain>
    </source>
</reference>
<evidence type="ECO:0000313" key="2">
    <source>
        <dbReference type="EMBL" id="GGP10543.1"/>
    </source>
</evidence>
<name>A0ABQ2NU31_9BACI</name>
<sequence>MIYTKLDKLYSETSFRLRFSNLLRRLKLEKEVISMKPSKAQQKTNASNKRNNNEKTRDKKVAGPNRPST</sequence>
<feature type="region of interest" description="Disordered" evidence="1">
    <location>
        <begin position="34"/>
        <end position="69"/>
    </location>
</feature>
<protein>
    <submittedName>
        <fullName evidence="2">Uncharacterized protein</fullName>
    </submittedName>
</protein>
<dbReference type="EMBL" id="BMLW01000005">
    <property type="protein sequence ID" value="GGP10543.1"/>
    <property type="molecule type" value="Genomic_DNA"/>
</dbReference>
<keyword evidence="3" id="KW-1185">Reference proteome</keyword>
<organism evidence="2 3">
    <name type="scientific">Oceanobacillus neutriphilus</name>
    <dbReference type="NCBI Taxonomy" id="531815"/>
    <lineage>
        <taxon>Bacteria</taxon>
        <taxon>Bacillati</taxon>
        <taxon>Bacillota</taxon>
        <taxon>Bacilli</taxon>
        <taxon>Bacillales</taxon>
        <taxon>Bacillaceae</taxon>
        <taxon>Oceanobacillus</taxon>
    </lineage>
</organism>
<comment type="caution">
    <text evidence="2">The sequence shown here is derived from an EMBL/GenBank/DDBJ whole genome shotgun (WGS) entry which is preliminary data.</text>
</comment>
<dbReference type="Proteomes" id="UP000641206">
    <property type="component" value="Unassembled WGS sequence"/>
</dbReference>
<accession>A0ABQ2NU31</accession>
<proteinExistence type="predicted"/>
<evidence type="ECO:0000313" key="3">
    <source>
        <dbReference type="Proteomes" id="UP000641206"/>
    </source>
</evidence>